<feature type="domain" description="Putative zinc-finger" evidence="4">
    <location>
        <begin position="6"/>
        <end position="36"/>
    </location>
</feature>
<comment type="similarity">
    <text evidence="1">Belongs to the zinc-associated anti-sigma factor (ZAS) superfamily. Anti-sigma-W factor family.</text>
</comment>
<evidence type="ECO:0000259" key="4">
    <source>
        <dbReference type="Pfam" id="PF13490"/>
    </source>
</evidence>
<dbReference type="RefSeq" id="WP_317979068.1">
    <property type="nucleotide sequence ID" value="NZ_BTCL01000003.1"/>
</dbReference>
<feature type="transmembrane region" description="Helical" evidence="3">
    <location>
        <begin position="80"/>
        <end position="105"/>
    </location>
</feature>
<dbReference type="Proteomes" id="UP001285921">
    <property type="component" value="Unassembled WGS sequence"/>
</dbReference>
<evidence type="ECO:0000256" key="2">
    <source>
        <dbReference type="ARBA" id="ARBA00024438"/>
    </source>
</evidence>
<evidence type="ECO:0000313" key="5">
    <source>
        <dbReference type="EMBL" id="GMK43952.1"/>
    </source>
</evidence>
<sequence length="160" mass="17932">MERHMKEQLSAYLDGELSQAERQEVEAHLETCETCQELLEDFLQLKDHFVLSFSSVEAPENLESQVMRSLRVRTSAAEKYAGLLILLCILIPSVILYALAGTVIMKLVHGLSKFMITLMYAASHFILSIPVLSGMTILLSLSILAVSFYSLKRLLHTTVS</sequence>
<keyword evidence="3" id="KW-0812">Transmembrane</keyword>
<protein>
    <recommendedName>
        <fullName evidence="2">Anti-sigma-W factor RsiW</fullName>
    </recommendedName>
</protein>
<accession>A0ABQ6NIC9</accession>
<dbReference type="InterPro" id="IPR027383">
    <property type="entry name" value="Znf_put"/>
</dbReference>
<dbReference type="InterPro" id="IPR041916">
    <property type="entry name" value="Anti_sigma_zinc_sf"/>
</dbReference>
<proteinExistence type="inferred from homology"/>
<gene>
    <name evidence="5" type="ORF">PghCCS26_10790</name>
</gene>
<feature type="transmembrane region" description="Helical" evidence="3">
    <location>
        <begin position="125"/>
        <end position="151"/>
    </location>
</feature>
<keyword evidence="3" id="KW-0472">Membrane</keyword>
<reference evidence="5 6" key="1">
    <citation type="submission" date="2023-05" db="EMBL/GenBank/DDBJ databases">
        <title>Draft genome of Paenibacillus sp. CCS26.</title>
        <authorList>
            <person name="Akita H."/>
            <person name="Shinto Y."/>
            <person name="Kimura Z."/>
        </authorList>
    </citation>
    <scope>NUCLEOTIDE SEQUENCE [LARGE SCALE GENOMIC DNA]</scope>
    <source>
        <strain evidence="5 6">CCS26</strain>
    </source>
</reference>
<dbReference type="Pfam" id="PF13490">
    <property type="entry name" value="zf-HC2"/>
    <property type="match status" value="1"/>
</dbReference>
<organism evidence="5 6">
    <name type="scientific">Paenibacillus glycanilyticus</name>
    <dbReference type="NCBI Taxonomy" id="126569"/>
    <lineage>
        <taxon>Bacteria</taxon>
        <taxon>Bacillati</taxon>
        <taxon>Bacillota</taxon>
        <taxon>Bacilli</taxon>
        <taxon>Bacillales</taxon>
        <taxon>Paenibacillaceae</taxon>
        <taxon>Paenibacillus</taxon>
    </lineage>
</organism>
<keyword evidence="6" id="KW-1185">Reference proteome</keyword>
<name>A0ABQ6NIC9_9BACL</name>
<evidence type="ECO:0000256" key="1">
    <source>
        <dbReference type="ARBA" id="ARBA00024353"/>
    </source>
</evidence>
<dbReference type="Gene3D" id="1.10.10.1320">
    <property type="entry name" value="Anti-sigma factor, zinc-finger domain"/>
    <property type="match status" value="1"/>
</dbReference>
<evidence type="ECO:0000313" key="6">
    <source>
        <dbReference type="Proteomes" id="UP001285921"/>
    </source>
</evidence>
<keyword evidence="3" id="KW-1133">Transmembrane helix</keyword>
<dbReference type="EMBL" id="BTCL01000003">
    <property type="protein sequence ID" value="GMK43952.1"/>
    <property type="molecule type" value="Genomic_DNA"/>
</dbReference>
<comment type="caution">
    <text evidence="5">The sequence shown here is derived from an EMBL/GenBank/DDBJ whole genome shotgun (WGS) entry which is preliminary data.</text>
</comment>
<evidence type="ECO:0000256" key="3">
    <source>
        <dbReference type="SAM" id="Phobius"/>
    </source>
</evidence>